<dbReference type="SUPFAM" id="SSF52343">
    <property type="entry name" value="Ferredoxin reductase-like, C-terminal NADP-linked domain"/>
    <property type="match status" value="1"/>
</dbReference>
<dbReference type="Gene3D" id="1.20.990.10">
    <property type="entry name" value="NADPH-cytochrome p450 Reductase, Chain A, domain 3"/>
    <property type="match status" value="1"/>
</dbReference>
<evidence type="ECO:0000313" key="7">
    <source>
        <dbReference type="Proteomes" id="UP001621964"/>
    </source>
</evidence>
<evidence type="ECO:0000259" key="4">
    <source>
        <dbReference type="PROSITE" id="PS50902"/>
    </source>
</evidence>
<dbReference type="InterPro" id="IPR017938">
    <property type="entry name" value="Riboflavin_synthase-like_b-brl"/>
</dbReference>
<feature type="domain" description="Flavodoxin-like" evidence="4">
    <location>
        <begin position="8"/>
        <end position="143"/>
    </location>
</feature>
<evidence type="ECO:0000313" key="6">
    <source>
        <dbReference type="EMBL" id="MFK7642687.1"/>
    </source>
</evidence>
<organism evidence="6 7">
    <name type="scientific">Neisseria oralis</name>
    <dbReference type="NCBI Taxonomy" id="1107316"/>
    <lineage>
        <taxon>Bacteria</taxon>
        <taxon>Pseudomonadati</taxon>
        <taxon>Pseudomonadota</taxon>
        <taxon>Betaproteobacteria</taxon>
        <taxon>Neisseriales</taxon>
        <taxon>Neisseriaceae</taxon>
        <taxon>Neisseria</taxon>
    </lineage>
</organism>
<dbReference type="Gene3D" id="3.40.50.80">
    <property type="entry name" value="Nucleotide-binding domain of ferredoxin-NADP reductase (FNR) module"/>
    <property type="match status" value="1"/>
</dbReference>
<keyword evidence="7" id="KW-1185">Reference proteome</keyword>
<dbReference type="InterPro" id="IPR001433">
    <property type="entry name" value="OxRdtase_FAD/NAD-bd"/>
</dbReference>
<dbReference type="InterPro" id="IPR029039">
    <property type="entry name" value="Flavoprotein-like_sf"/>
</dbReference>
<dbReference type="PRINTS" id="PR00369">
    <property type="entry name" value="FLAVODOXIN"/>
</dbReference>
<dbReference type="PRINTS" id="PR00371">
    <property type="entry name" value="FPNCR"/>
</dbReference>
<comment type="caution">
    <text evidence="6">The sequence shown here is derived from an EMBL/GenBank/DDBJ whole genome shotgun (WGS) entry which is preliminary data.</text>
</comment>
<dbReference type="InterPro" id="IPR017927">
    <property type="entry name" value="FAD-bd_FR_type"/>
</dbReference>
<accession>A0ABW8Q527</accession>
<dbReference type="Gene3D" id="3.40.50.360">
    <property type="match status" value="1"/>
</dbReference>
<dbReference type="Pfam" id="PF00175">
    <property type="entry name" value="NAD_binding_1"/>
    <property type="match status" value="1"/>
</dbReference>
<dbReference type="PROSITE" id="PS50902">
    <property type="entry name" value="FLAVODOXIN_LIKE"/>
    <property type="match status" value="1"/>
</dbReference>
<gene>
    <name evidence="6" type="ORF">ACI43T_09310</name>
</gene>
<dbReference type="Proteomes" id="UP001621964">
    <property type="component" value="Unassembled WGS sequence"/>
</dbReference>
<sequence>MTDPIRSIHIAYGSESGNAQALAQDLHGQAFLQKYDLHLSDLNSLDLSALGADSLLLVITSSFGEGGPPSNADGFSDGLRALGSLPVRYCVFGLGDTSYPAFCGFSKSLAAALVEKQAQALIDPVEADLDYWAIYRQWLPLLQTALENPTGRPLTHRLSVTAYGRNTAYSAQVLSCERMAASEPEVYRLRLDLTGSGIAYQAGDLLYVNASQPDALLDEYAAYFGSEEARTLLKHKELRLLDKTLLRGLAKICDNAELKNLLKISNKKALEQYIHGHDLLDVLRTFDPDKKITLAQLAEAAADINPRAYSAATCGRTHPDHIEICVRRIRYRLDGRDYQGTASSLLCGIGAGSRIEVFAKSNTNFHLPASGNAPIVMIGAGTGIAPFVGFLQNLTSAAPRPESYLFFGERREAADFLYREELQAYLEQGVLTGLYTAFSRDGAEKYYVQGALRAQGRLVWALIERGAYFYICGGKNMAKAVEETLIRISEEIGGRTGGNMFDNIVADLTGAGRLLKDIY</sequence>
<dbReference type="RefSeq" id="WP_405386667.1">
    <property type="nucleotide sequence ID" value="NZ_JBJGEB010000009.1"/>
</dbReference>
<dbReference type="InterPro" id="IPR008254">
    <property type="entry name" value="Flavodoxin/NO_synth"/>
</dbReference>
<dbReference type="SUPFAM" id="SSF52218">
    <property type="entry name" value="Flavoproteins"/>
    <property type="match status" value="1"/>
</dbReference>
<dbReference type="PANTHER" id="PTHR19384">
    <property type="entry name" value="NITRIC OXIDE SYNTHASE-RELATED"/>
    <property type="match status" value="1"/>
</dbReference>
<dbReference type="Pfam" id="PF00258">
    <property type="entry name" value="Flavodoxin_1"/>
    <property type="match status" value="1"/>
</dbReference>
<feature type="domain" description="FAD-binding FR-type" evidence="5">
    <location>
        <begin position="166"/>
        <end position="368"/>
    </location>
</feature>
<dbReference type="EMBL" id="JBJGEB010000009">
    <property type="protein sequence ID" value="MFK7642687.1"/>
    <property type="molecule type" value="Genomic_DNA"/>
</dbReference>
<name>A0ABW8Q527_9NEIS</name>
<evidence type="ECO:0000256" key="3">
    <source>
        <dbReference type="ARBA" id="ARBA00022982"/>
    </source>
</evidence>
<evidence type="ECO:0000256" key="1">
    <source>
        <dbReference type="ARBA" id="ARBA00022630"/>
    </source>
</evidence>
<proteinExistence type="predicted"/>
<protein>
    <submittedName>
        <fullName evidence="6">Sulfite reductase flavoprotein subunit alpha</fullName>
    </submittedName>
</protein>
<keyword evidence="2" id="KW-0288">FMN</keyword>
<dbReference type="InterPro" id="IPR001094">
    <property type="entry name" value="Flavdoxin-like"/>
</dbReference>
<reference evidence="6 7" key="1">
    <citation type="submission" date="2024-11" db="EMBL/GenBank/DDBJ databases">
        <authorList>
            <person name="Mikucki A.G."/>
            <person name="Kahler C.M."/>
        </authorList>
    </citation>
    <scope>NUCLEOTIDE SEQUENCE [LARGE SCALE GENOMIC DNA]</scope>
    <source>
        <strain evidence="6 7">EXNM717</strain>
    </source>
</reference>
<keyword evidence="3" id="KW-0249">Electron transport</keyword>
<evidence type="ECO:0000256" key="2">
    <source>
        <dbReference type="ARBA" id="ARBA00022643"/>
    </source>
</evidence>
<dbReference type="PROSITE" id="PS51384">
    <property type="entry name" value="FAD_FR"/>
    <property type="match status" value="1"/>
</dbReference>
<dbReference type="InterPro" id="IPR023173">
    <property type="entry name" value="NADPH_Cyt_P450_Rdtase_alpha"/>
</dbReference>
<evidence type="ECO:0000259" key="5">
    <source>
        <dbReference type="PROSITE" id="PS51384"/>
    </source>
</evidence>
<dbReference type="SUPFAM" id="SSF63380">
    <property type="entry name" value="Riboflavin synthase domain-like"/>
    <property type="match status" value="1"/>
</dbReference>
<keyword evidence="1" id="KW-0285">Flavoprotein</keyword>
<dbReference type="InterPro" id="IPR001709">
    <property type="entry name" value="Flavoprot_Pyr_Nucl_cyt_Rdtase"/>
</dbReference>
<keyword evidence="3" id="KW-0813">Transport</keyword>
<dbReference type="Gene3D" id="2.40.30.10">
    <property type="entry name" value="Translation factors"/>
    <property type="match status" value="1"/>
</dbReference>
<dbReference type="InterPro" id="IPR039261">
    <property type="entry name" value="FNR_nucleotide-bd"/>
</dbReference>